<reference evidence="6" key="1">
    <citation type="submission" date="2023-01" db="EMBL/GenBank/DDBJ databases">
        <title>Key to firefly adult light organ development and bioluminescence: homeobox transcription factors regulate luciferase expression and transportation to peroxisome.</title>
        <authorList>
            <person name="Fu X."/>
        </authorList>
    </citation>
    <scope>NUCLEOTIDE SEQUENCE [LARGE SCALE GENOMIC DNA]</scope>
</reference>
<dbReference type="AlphaFoldDB" id="A0AAN7Q5G0"/>
<dbReference type="EMBL" id="JARPUR010000003">
    <property type="protein sequence ID" value="KAK4880700.1"/>
    <property type="molecule type" value="Genomic_DNA"/>
</dbReference>
<sequence>MFFKLALLSCVVAVCFAQHGGYGHGSYGHGGYGHGSSYASLSLGHGDAHYGLGHNLAVAHAAPVAIAHGHGHGHQDDHVDYYAHPKYEFNYGVSDAHTNDHHSQHESRDGDVVHGEYSLHEADGESDESEYEDSESGVEPLAD</sequence>
<evidence type="ECO:0000313" key="5">
    <source>
        <dbReference type="EMBL" id="KAK4880700.1"/>
    </source>
</evidence>
<keyword evidence="1 2" id="KW-0193">Cuticle</keyword>
<dbReference type="Pfam" id="PF00379">
    <property type="entry name" value="Chitin_bind_4"/>
    <property type="match status" value="1"/>
</dbReference>
<feature type="chain" id="PRO_5042975897" evidence="4">
    <location>
        <begin position="18"/>
        <end position="143"/>
    </location>
</feature>
<organism evidence="5 6">
    <name type="scientific">Aquatica leii</name>
    <dbReference type="NCBI Taxonomy" id="1421715"/>
    <lineage>
        <taxon>Eukaryota</taxon>
        <taxon>Metazoa</taxon>
        <taxon>Ecdysozoa</taxon>
        <taxon>Arthropoda</taxon>
        <taxon>Hexapoda</taxon>
        <taxon>Insecta</taxon>
        <taxon>Pterygota</taxon>
        <taxon>Neoptera</taxon>
        <taxon>Endopterygota</taxon>
        <taxon>Coleoptera</taxon>
        <taxon>Polyphaga</taxon>
        <taxon>Elateriformia</taxon>
        <taxon>Elateroidea</taxon>
        <taxon>Lampyridae</taxon>
        <taxon>Luciolinae</taxon>
        <taxon>Aquatica</taxon>
    </lineage>
</organism>
<evidence type="ECO:0000256" key="1">
    <source>
        <dbReference type="ARBA" id="ARBA00022460"/>
    </source>
</evidence>
<dbReference type="PROSITE" id="PS51155">
    <property type="entry name" value="CHIT_BIND_RR_2"/>
    <property type="match status" value="1"/>
</dbReference>
<dbReference type="GO" id="GO:0042302">
    <property type="term" value="F:structural constituent of cuticle"/>
    <property type="evidence" value="ECO:0007669"/>
    <property type="project" value="UniProtKB-UniRule"/>
</dbReference>
<gene>
    <name evidence="5" type="ORF">RN001_008846</name>
</gene>
<dbReference type="Proteomes" id="UP001353858">
    <property type="component" value="Unassembled WGS sequence"/>
</dbReference>
<dbReference type="GO" id="GO:0031012">
    <property type="term" value="C:extracellular matrix"/>
    <property type="evidence" value="ECO:0007669"/>
    <property type="project" value="TreeGrafter"/>
</dbReference>
<keyword evidence="4" id="KW-0732">Signal</keyword>
<evidence type="ECO:0000256" key="2">
    <source>
        <dbReference type="PROSITE-ProRule" id="PRU00497"/>
    </source>
</evidence>
<protein>
    <submittedName>
        <fullName evidence="5">Uncharacterized protein</fullName>
    </submittedName>
</protein>
<feature type="compositionally biased region" description="Acidic residues" evidence="3">
    <location>
        <begin position="124"/>
        <end position="143"/>
    </location>
</feature>
<dbReference type="InterPro" id="IPR051217">
    <property type="entry name" value="Insect_Cuticle_Struc_Prot"/>
</dbReference>
<feature type="signal peptide" evidence="4">
    <location>
        <begin position="1"/>
        <end position="17"/>
    </location>
</feature>
<name>A0AAN7Q5G0_9COLE</name>
<evidence type="ECO:0000256" key="4">
    <source>
        <dbReference type="SAM" id="SignalP"/>
    </source>
</evidence>
<accession>A0AAN7Q5G0</accession>
<dbReference type="InterPro" id="IPR000618">
    <property type="entry name" value="Insect_cuticle"/>
</dbReference>
<dbReference type="PANTHER" id="PTHR12236:SF76">
    <property type="entry name" value="ADULT-SPECIFIC CUTICULAR PROTEIN ACP-20-LIKE PROTEIN"/>
    <property type="match status" value="1"/>
</dbReference>
<comment type="caution">
    <text evidence="5">The sequence shown here is derived from an EMBL/GenBank/DDBJ whole genome shotgun (WGS) entry which is preliminary data.</text>
</comment>
<dbReference type="PANTHER" id="PTHR12236">
    <property type="entry name" value="STRUCTURAL CONTITUENT OF CUTICLE"/>
    <property type="match status" value="1"/>
</dbReference>
<dbReference type="GO" id="GO:0005615">
    <property type="term" value="C:extracellular space"/>
    <property type="evidence" value="ECO:0007669"/>
    <property type="project" value="TreeGrafter"/>
</dbReference>
<feature type="region of interest" description="Disordered" evidence="3">
    <location>
        <begin position="93"/>
        <end position="143"/>
    </location>
</feature>
<evidence type="ECO:0000256" key="3">
    <source>
        <dbReference type="SAM" id="MobiDB-lite"/>
    </source>
</evidence>
<feature type="compositionally biased region" description="Basic and acidic residues" evidence="3">
    <location>
        <begin position="97"/>
        <end position="123"/>
    </location>
</feature>
<proteinExistence type="predicted"/>
<keyword evidence="6" id="KW-1185">Reference proteome</keyword>
<evidence type="ECO:0000313" key="6">
    <source>
        <dbReference type="Proteomes" id="UP001353858"/>
    </source>
</evidence>